<dbReference type="AlphaFoldDB" id="A0A540N4F7"/>
<gene>
    <name evidence="2" type="ORF">C1H46_008438</name>
</gene>
<accession>A0A540N4F7</accession>
<reference evidence="2 3" key="1">
    <citation type="journal article" date="2019" name="G3 (Bethesda)">
        <title>Sequencing of a Wild Apple (Malus baccata) Genome Unravels the Differences Between Cultivated and Wild Apple Species Regarding Disease Resistance and Cold Tolerance.</title>
        <authorList>
            <person name="Chen X."/>
        </authorList>
    </citation>
    <scope>NUCLEOTIDE SEQUENCE [LARGE SCALE GENOMIC DNA]</scope>
    <source>
        <strain evidence="3">cv. Shandingzi</strain>
        <tissue evidence="2">Leaves</tissue>
    </source>
</reference>
<protein>
    <submittedName>
        <fullName evidence="2">Uncharacterized protein</fullName>
    </submittedName>
</protein>
<evidence type="ECO:0000313" key="3">
    <source>
        <dbReference type="Proteomes" id="UP000315295"/>
    </source>
</evidence>
<sequence>MQPLAALPALHHTSVSRPSPEKTTEDLPVAYLNHHARMHTQLLTHHNLDRDLDLGLPNQREFEHASPLCRRPGKEVANDIVPIIRSRGMSLDTIQ</sequence>
<evidence type="ECO:0000313" key="2">
    <source>
        <dbReference type="EMBL" id="TQE05914.1"/>
    </source>
</evidence>
<keyword evidence="3" id="KW-1185">Reference proteome</keyword>
<dbReference type="Proteomes" id="UP000315295">
    <property type="component" value="Unassembled WGS sequence"/>
</dbReference>
<name>A0A540N4F7_MALBA</name>
<evidence type="ECO:0000256" key="1">
    <source>
        <dbReference type="SAM" id="MobiDB-lite"/>
    </source>
</evidence>
<feature type="region of interest" description="Disordered" evidence="1">
    <location>
        <begin position="1"/>
        <end position="24"/>
    </location>
</feature>
<comment type="caution">
    <text evidence="2">The sequence shown here is derived from an EMBL/GenBank/DDBJ whole genome shotgun (WGS) entry which is preliminary data.</text>
</comment>
<proteinExistence type="predicted"/>
<organism evidence="2 3">
    <name type="scientific">Malus baccata</name>
    <name type="common">Siberian crab apple</name>
    <name type="synonym">Pyrus baccata</name>
    <dbReference type="NCBI Taxonomy" id="106549"/>
    <lineage>
        <taxon>Eukaryota</taxon>
        <taxon>Viridiplantae</taxon>
        <taxon>Streptophyta</taxon>
        <taxon>Embryophyta</taxon>
        <taxon>Tracheophyta</taxon>
        <taxon>Spermatophyta</taxon>
        <taxon>Magnoliopsida</taxon>
        <taxon>eudicotyledons</taxon>
        <taxon>Gunneridae</taxon>
        <taxon>Pentapetalae</taxon>
        <taxon>rosids</taxon>
        <taxon>fabids</taxon>
        <taxon>Rosales</taxon>
        <taxon>Rosaceae</taxon>
        <taxon>Amygdaloideae</taxon>
        <taxon>Maleae</taxon>
        <taxon>Malus</taxon>
    </lineage>
</organism>
<dbReference type="EMBL" id="VIEB01000113">
    <property type="protein sequence ID" value="TQE05914.1"/>
    <property type="molecule type" value="Genomic_DNA"/>
</dbReference>